<sequence length="36" mass="4245">MNQRLLHKESILTMTEISLLIEHCIKRTTTTIIHIL</sequence>
<dbReference type="AlphaFoldDB" id="A0A0E9SWT0"/>
<protein>
    <submittedName>
        <fullName evidence="1">Uncharacterized protein</fullName>
    </submittedName>
</protein>
<accession>A0A0E9SWT0</accession>
<reference evidence="1" key="1">
    <citation type="submission" date="2014-11" db="EMBL/GenBank/DDBJ databases">
        <authorList>
            <person name="Amaro Gonzalez C."/>
        </authorList>
    </citation>
    <scope>NUCLEOTIDE SEQUENCE</scope>
</reference>
<evidence type="ECO:0000313" key="1">
    <source>
        <dbReference type="EMBL" id="JAH44998.1"/>
    </source>
</evidence>
<name>A0A0E9SWT0_ANGAN</name>
<dbReference type="EMBL" id="GBXM01063579">
    <property type="protein sequence ID" value="JAH44998.1"/>
    <property type="molecule type" value="Transcribed_RNA"/>
</dbReference>
<proteinExistence type="predicted"/>
<reference evidence="1" key="2">
    <citation type="journal article" date="2015" name="Fish Shellfish Immunol.">
        <title>Early steps in the European eel (Anguilla anguilla)-Vibrio vulnificus interaction in the gills: Role of the RtxA13 toxin.</title>
        <authorList>
            <person name="Callol A."/>
            <person name="Pajuelo D."/>
            <person name="Ebbesson L."/>
            <person name="Teles M."/>
            <person name="MacKenzie S."/>
            <person name="Amaro C."/>
        </authorList>
    </citation>
    <scope>NUCLEOTIDE SEQUENCE</scope>
</reference>
<organism evidence="1">
    <name type="scientific">Anguilla anguilla</name>
    <name type="common">European freshwater eel</name>
    <name type="synonym">Muraena anguilla</name>
    <dbReference type="NCBI Taxonomy" id="7936"/>
    <lineage>
        <taxon>Eukaryota</taxon>
        <taxon>Metazoa</taxon>
        <taxon>Chordata</taxon>
        <taxon>Craniata</taxon>
        <taxon>Vertebrata</taxon>
        <taxon>Euteleostomi</taxon>
        <taxon>Actinopterygii</taxon>
        <taxon>Neopterygii</taxon>
        <taxon>Teleostei</taxon>
        <taxon>Anguilliformes</taxon>
        <taxon>Anguillidae</taxon>
        <taxon>Anguilla</taxon>
    </lineage>
</organism>